<reference evidence="1 2" key="1">
    <citation type="submission" date="2015-06" db="EMBL/GenBank/DDBJ databases">
        <title>Rapid spread of a carbapenem resistance gene driven by multiple levels of genetic mobility.</title>
        <authorList>
            <person name="Sheppard A.E."/>
            <person name="Stoesser N."/>
            <person name="Wilson D."/>
            <person name="Sebra R."/>
            <person name="Kasarskis A."/>
            <person name="Anson L."/>
            <person name="Giess A."/>
            <person name="Pankhurst L."/>
            <person name="Vaughan A."/>
            <person name="Grim C.J."/>
            <person name="Cox H."/>
            <person name="Yeh A."/>
            <person name="Sifri C.D."/>
            <person name="Walker S."/>
            <person name="Peto T.E."/>
            <person name="Crook D.W."/>
            <person name="Mathers A.J."/>
        </authorList>
    </citation>
    <scope>NUCLEOTIDE SEQUENCE [LARGE SCALE GENOMIC DNA]</scope>
    <source>
        <strain evidence="1 2">CAV1151</strain>
    </source>
</reference>
<name>A0AAC8QL89_9ENTR</name>
<sequence>MTASLKRYLFYIFKQVRRTLYSPFSERNPHKNASTIGPLTLATRAPGQENHRWRGTAAPVSRQRLIDFQPAPVIAVTVLFSLRGVIAENII</sequence>
<dbReference type="AlphaFoldDB" id="A0AAC8QL89"/>
<protein>
    <submittedName>
        <fullName evidence="1">Uncharacterized protein</fullName>
    </submittedName>
</protein>
<gene>
    <name evidence="1" type="ORF">AB182_04785</name>
</gene>
<dbReference type="KEGG" id="kin:AB182_04785"/>
<evidence type="ECO:0000313" key="1">
    <source>
        <dbReference type="EMBL" id="AKL10678.1"/>
    </source>
</evidence>
<proteinExistence type="predicted"/>
<accession>A0AAC8QL89</accession>
<organism evidence="1 2">
    <name type="scientific">Phytobacter ursingii</name>
    <dbReference type="NCBI Taxonomy" id="1972431"/>
    <lineage>
        <taxon>Bacteria</taxon>
        <taxon>Pseudomonadati</taxon>
        <taxon>Pseudomonadota</taxon>
        <taxon>Gammaproteobacteria</taxon>
        <taxon>Enterobacterales</taxon>
        <taxon>Enterobacteriaceae</taxon>
        <taxon>Phytobacter</taxon>
    </lineage>
</organism>
<dbReference type="Proteomes" id="UP000035479">
    <property type="component" value="Chromosome"/>
</dbReference>
<dbReference type="EMBL" id="CP011602">
    <property type="protein sequence ID" value="AKL10678.1"/>
    <property type="molecule type" value="Genomic_DNA"/>
</dbReference>
<evidence type="ECO:0000313" key="2">
    <source>
        <dbReference type="Proteomes" id="UP000035479"/>
    </source>
</evidence>